<feature type="region of interest" description="Disordered" evidence="1">
    <location>
        <begin position="93"/>
        <end position="123"/>
    </location>
</feature>
<keyword evidence="2" id="KW-1133">Transmembrane helix</keyword>
<sequence length="210" mass="22239">MTDERSVPGSHGVAGDTLWRHLVCAAGRDTRPLVRPADRARSRLVLEDAFAVLVALVLAVAATWATWTGEHRRVLDEERQQVSATTVTGAVAGARDTRSGVSGGASAEATWSRPGSGAHHGVVEVPRGTEAGSVIRIWVDEHGRPTPRPPTDADMAFASALAGISVFAVVAGAAVAVTGLRGRRLERRTLDAWEAEWGDVEPRWSGRRGG</sequence>
<dbReference type="Proteomes" id="UP000305921">
    <property type="component" value="Unassembled WGS sequence"/>
</dbReference>
<dbReference type="EMBL" id="VAWE01000001">
    <property type="protein sequence ID" value="TLQ47535.1"/>
    <property type="molecule type" value="Genomic_DNA"/>
</dbReference>
<keyword evidence="2" id="KW-0812">Transmembrane</keyword>
<organism evidence="3 4">
    <name type="scientific">Streptomyces marianii</name>
    <dbReference type="NCBI Taxonomy" id="1817406"/>
    <lineage>
        <taxon>Bacteria</taxon>
        <taxon>Bacillati</taxon>
        <taxon>Actinomycetota</taxon>
        <taxon>Actinomycetes</taxon>
        <taxon>Kitasatosporales</taxon>
        <taxon>Streptomycetaceae</taxon>
        <taxon>Streptomyces</taxon>
    </lineage>
</organism>
<dbReference type="PANTHER" id="PTHR42305">
    <property type="entry name" value="MEMBRANE PROTEIN RV1733C-RELATED"/>
    <property type="match status" value="1"/>
</dbReference>
<evidence type="ECO:0008006" key="5">
    <source>
        <dbReference type="Google" id="ProtNLM"/>
    </source>
</evidence>
<gene>
    <name evidence="3" type="ORF">FEF34_35415</name>
</gene>
<keyword evidence="4" id="KW-1185">Reference proteome</keyword>
<protein>
    <recommendedName>
        <fullName evidence="5">Integral membrane protein</fullName>
    </recommendedName>
</protein>
<dbReference type="OrthoDB" id="5190576at2"/>
<dbReference type="PANTHER" id="PTHR42305:SF1">
    <property type="entry name" value="MEMBRANE PROTEIN RV1733C-RELATED"/>
    <property type="match status" value="1"/>
</dbReference>
<evidence type="ECO:0000313" key="3">
    <source>
        <dbReference type="EMBL" id="TLQ47535.1"/>
    </source>
</evidence>
<feature type="transmembrane region" description="Helical" evidence="2">
    <location>
        <begin position="155"/>
        <end position="180"/>
    </location>
</feature>
<evidence type="ECO:0000256" key="2">
    <source>
        <dbReference type="SAM" id="Phobius"/>
    </source>
</evidence>
<proteinExistence type="predicted"/>
<dbReference type="AlphaFoldDB" id="A0A5R9EEM6"/>
<name>A0A5R9EEM6_9ACTN</name>
<evidence type="ECO:0000313" key="4">
    <source>
        <dbReference type="Proteomes" id="UP000305921"/>
    </source>
</evidence>
<keyword evidence="2" id="KW-0472">Membrane</keyword>
<evidence type="ECO:0000256" key="1">
    <source>
        <dbReference type="SAM" id="MobiDB-lite"/>
    </source>
</evidence>
<dbReference type="InterPro" id="IPR039708">
    <property type="entry name" value="MT1774/Rv1733c-like"/>
</dbReference>
<accession>A0A5R9EEM6</accession>
<dbReference type="RefSeq" id="WP_138056814.1">
    <property type="nucleotide sequence ID" value="NZ_VAWE01000001.1"/>
</dbReference>
<reference evidence="3 4" key="1">
    <citation type="submission" date="2019-05" db="EMBL/GenBank/DDBJ databases">
        <title>Streptomyces marianii sp. nov., a novel marine actinomycete from southern coast of India.</title>
        <authorList>
            <person name="Iniyan A.M."/>
            <person name="Wink J."/>
            <person name="Ramprasad E."/>
            <person name="Ramana C.V."/>
            <person name="Bunk B."/>
            <person name="Sproer C."/>
            <person name="Joseph F.-J.R.S."/>
            <person name="Vincent S.G.P."/>
        </authorList>
    </citation>
    <scope>NUCLEOTIDE SEQUENCE [LARGE SCALE GENOMIC DNA]</scope>
    <source>
        <strain evidence="3 4">ICN19</strain>
    </source>
</reference>
<comment type="caution">
    <text evidence="3">The sequence shown here is derived from an EMBL/GenBank/DDBJ whole genome shotgun (WGS) entry which is preliminary data.</text>
</comment>
<feature type="transmembrane region" description="Helical" evidence="2">
    <location>
        <begin position="49"/>
        <end position="67"/>
    </location>
</feature>